<reference evidence="1 2" key="1">
    <citation type="submission" date="2016-12" db="EMBL/GenBank/DDBJ databases">
        <title>Complete genome sequence of Clostridium kluyveri JZZ isolated from the pit mud of a Chinese flavor liquor-making factory.</title>
        <authorList>
            <person name="Wang Y."/>
        </authorList>
    </citation>
    <scope>NUCLEOTIDE SEQUENCE [LARGE SCALE GENOMIC DNA]</scope>
    <source>
        <strain evidence="1 2">JZZ</strain>
    </source>
</reference>
<evidence type="ECO:0000313" key="1">
    <source>
        <dbReference type="EMBL" id="APM39201.1"/>
    </source>
</evidence>
<dbReference type="EMBL" id="CP018335">
    <property type="protein sequence ID" value="APM39201.1"/>
    <property type="molecule type" value="Genomic_DNA"/>
</dbReference>
<dbReference type="SFLD" id="SFLDS00003">
    <property type="entry name" value="Haloacid_Dehalogenase"/>
    <property type="match status" value="1"/>
</dbReference>
<dbReference type="InterPro" id="IPR041492">
    <property type="entry name" value="HAD_2"/>
</dbReference>
<organism evidence="1 2">
    <name type="scientific">Clostridium kluyveri</name>
    <dbReference type="NCBI Taxonomy" id="1534"/>
    <lineage>
        <taxon>Bacteria</taxon>
        <taxon>Bacillati</taxon>
        <taxon>Bacillota</taxon>
        <taxon>Clostridia</taxon>
        <taxon>Eubacteriales</taxon>
        <taxon>Clostridiaceae</taxon>
        <taxon>Clostridium</taxon>
    </lineage>
</organism>
<dbReference type="RefSeq" id="WP_073538835.1">
    <property type="nucleotide sequence ID" value="NZ_CP018335.1"/>
</dbReference>
<dbReference type="InterPro" id="IPR023214">
    <property type="entry name" value="HAD_sf"/>
</dbReference>
<dbReference type="PANTHER" id="PTHR43434:SF1">
    <property type="entry name" value="PHOSPHOGLYCOLATE PHOSPHATASE"/>
    <property type="match status" value="1"/>
</dbReference>
<dbReference type="Gene3D" id="3.40.50.1000">
    <property type="entry name" value="HAD superfamily/HAD-like"/>
    <property type="match status" value="1"/>
</dbReference>
<dbReference type="Proteomes" id="UP000184604">
    <property type="component" value="Chromosome"/>
</dbReference>
<dbReference type="AlphaFoldDB" id="A0A1L5F853"/>
<dbReference type="InterPro" id="IPR036412">
    <property type="entry name" value="HAD-like_sf"/>
</dbReference>
<dbReference type="PANTHER" id="PTHR43434">
    <property type="entry name" value="PHOSPHOGLYCOLATE PHOSPHATASE"/>
    <property type="match status" value="1"/>
</dbReference>
<dbReference type="SUPFAM" id="SSF56784">
    <property type="entry name" value="HAD-like"/>
    <property type="match status" value="1"/>
</dbReference>
<dbReference type="OrthoDB" id="9797743at2"/>
<gene>
    <name evidence="1" type="ORF">BS101_10820</name>
</gene>
<dbReference type="Pfam" id="PF13419">
    <property type="entry name" value="HAD_2"/>
    <property type="match status" value="1"/>
</dbReference>
<proteinExistence type="predicted"/>
<dbReference type="SFLD" id="SFLDG01129">
    <property type="entry name" value="C1.5:_HAD__Beta-PGM__Phosphata"/>
    <property type="match status" value="1"/>
</dbReference>
<dbReference type="InterPro" id="IPR050155">
    <property type="entry name" value="HAD-like_hydrolase_sf"/>
</dbReference>
<evidence type="ECO:0000313" key="2">
    <source>
        <dbReference type="Proteomes" id="UP000184604"/>
    </source>
</evidence>
<dbReference type="GO" id="GO:0008967">
    <property type="term" value="F:phosphoglycolate phosphatase activity"/>
    <property type="evidence" value="ECO:0007669"/>
    <property type="project" value="TreeGrafter"/>
</dbReference>
<protein>
    <submittedName>
        <fullName evidence="1">Phosphatase</fullName>
    </submittedName>
</protein>
<name>A0A1L5F853_CLOKL</name>
<accession>A0A1L5F853</accession>
<dbReference type="GO" id="GO:0006281">
    <property type="term" value="P:DNA repair"/>
    <property type="evidence" value="ECO:0007669"/>
    <property type="project" value="TreeGrafter"/>
</dbReference>
<dbReference type="Gene3D" id="1.10.150.240">
    <property type="entry name" value="Putative phosphatase, domain 2"/>
    <property type="match status" value="1"/>
</dbReference>
<dbReference type="InterPro" id="IPR023198">
    <property type="entry name" value="PGP-like_dom2"/>
</dbReference>
<sequence length="218" mass="25381">MIKLIIFDYDGVLVDSFPNIYDIYKVIGSELDVKIPSTIEEFRNIYGYDFHECYNNLGMDSDKQKKAVEIFRKEIITKKPGIFQGIKDVLSWACSRYKLVLVSSNYKEEVMQKLSSYNIDKYFSDVIGHKYGHQELDKSEEFETVINEYNVRKDEVIAIGDRLSDYDSAKKAGIKNVILVEYGWGYDKNKFENNNKLIISKPEQLIDAIKVIDTSYKK</sequence>